<feature type="binding site" evidence="5">
    <location>
        <begin position="106"/>
        <end position="109"/>
    </location>
    <ligand>
        <name>NADP(+)</name>
        <dbReference type="ChEBI" id="CHEBI:58349"/>
    </ligand>
</feature>
<name>A0ABT7QNM2_9BACT</name>
<comment type="catalytic activity">
    <reaction evidence="5">
        <text>GDP-beta-L-fucose + NADP(+) = GDP-4-dehydro-alpha-D-rhamnose + NADPH + H(+)</text>
        <dbReference type="Rhea" id="RHEA:18885"/>
        <dbReference type="ChEBI" id="CHEBI:15378"/>
        <dbReference type="ChEBI" id="CHEBI:57273"/>
        <dbReference type="ChEBI" id="CHEBI:57783"/>
        <dbReference type="ChEBI" id="CHEBI:57964"/>
        <dbReference type="ChEBI" id="CHEBI:58349"/>
        <dbReference type="EC" id="1.1.1.271"/>
    </reaction>
</comment>
<keyword evidence="4 5" id="KW-0413">Isomerase</keyword>
<evidence type="ECO:0000313" key="8">
    <source>
        <dbReference type="Proteomes" id="UP001169066"/>
    </source>
</evidence>
<comment type="caution">
    <text evidence="7">The sequence shown here is derived from an EMBL/GenBank/DDBJ whole genome shotgun (WGS) entry which is preliminary data.</text>
</comment>
<evidence type="ECO:0000256" key="2">
    <source>
        <dbReference type="ARBA" id="ARBA00022857"/>
    </source>
</evidence>
<dbReference type="EC" id="1.1.1.271" evidence="5"/>
<feature type="binding site" evidence="5">
    <location>
        <position position="141"/>
    </location>
    <ligand>
        <name>NADP(+)</name>
        <dbReference type="ChEBI" id="CHEBI:58349"/>
    </ligand>
</feature>
<feature type="site" description="Important for catalytic activity" evidence="5">
    <location>
        <position position="110"/>
    </location>
</feature>
<feature type="domain" description="NAD-dependent epimerase/dehydratase" evidence="6">
    <location>
        <begin position="7"/>
        <end position="195"/>
    </location>
</feature>
<dbReference type="CDD" id="cd05239">
    <property type="entry name" value="GDP_FS_SDR_e"/>
    <property type="match status" value="1"/>
</dbReference>
<protein>
    <recommendedName>
        <fullName evidence="5">GDP-L-fucose synthase</fullName>
        <ecNumber evidence="5">1.1.1.271</ecNumber>
    </recommendedName>
    <alternativeName>
        <fullName evidence="5">GDP-4-keto-6-deoxy-D-mannose-3,5-epimerase-4-reductase</fullName>
    </alternativeName>
</protein>
<keyword evidence="8" id="KW-1185">Reference proteome</keyword>
<feature type="site" description="Important for catalytic activity" evidence="5">
    <location>
        <position position="108"/>
    </location>
</feature>
<keyword evidence="3 5" id="KW-0560">Oxidoreductase</keyword>
<reference evidence="7" key="1">
    <citation type="submission" date="2023-01" db="EMBL/GenBank/DDBJ databases">
        <title>Sulfurovum sp. XTW-4 genome assembly.</title>
        <authorList>
            <person name="Wang J."/>
        </authorList>
    </citation>
    <scope>NUCLEOTIDE SEQUENCE</scope>
    <source>
        <strain evidence="7">XTW-4</strain>
    </source>
</reference>
<dbReference type="PANTHER" id="PTHR43238:SF1">
    <property type="entry name" value="GDP-L-FUCOSE SYNTHASE"/>
    <property type="match status" value="1"/>
</dbReference>
<dbReference type="PANTHER" id="PTHR43238">
    <property type="entry name" value="GDP-L-FUCOSE SYNTHASE"/>
    <property type="match status" value="1"/>
</dbReference>
<accession>A0ABT7QNM2</accession>
<dbReference type="InterPro" id="IPR028614">
    <property type="entry name" value="GDP_fucose/colitose_synth"/>
</dbReference>
<comment type="function">
    <text evidence="5">Catalyzes the two-step NADP-dependent conversion of GDP-4-dehydro-6-deoxy-D-mannose to GDP-fucose, involving an epimerase and a reductase reaction.</text>
</comment>
<feature type="active site" description="Proton donor/acceptor" evidence="5">
    <location>
        <position position="137"/>
    </location>
</feature>
<feature type="binding site" evidence="5">
    <location>
        <position position="258"/>
    </location>
    <ligand>
        <name>substrate</name>
    </ligand>
</feature>
<dbReference type="HAMAP" id="MF_00956">
    <property type="entry name" value="GDP_fucose_synth"/>
    <property type="match status" value="1"/>
</dbReference>
<feature type="binding site" evidence="5">
    <location>
        <position position="188"/>
    </location>
    <ligand>
        <name>substrate</name>
    </ligand>
</feature>
<feature type="binding site" evidence="5">
    <location>
        <position position="251"/>
    </location>
    <ligand>
        <name>substrate</name>
    </ligand>
</feature>
<dbReference type="InterPro" id="IPR001509">
    <property type="entry name" value="Epimerase_deHydtase"/>
</dbReference>
<dbReference type="Proteomes" id="UP001169066">
    <property type="component" value="Unassembled WGS sequence"/>
</dbReference>
<dbReference type="InterPro" id="IPR036291">
    <property type="entry name" value="NAD(P)-bd_dom_sf"/>
</dbReference>
<comment type="similarity">
    <text evidence="1 5">Belongs to the NAD(P)-dependent epimerase/dehydratase family. Fucose synthase subfamily.</text>
</comment>
<feature type="binding site" evidence="5">
    <location>
        <begin position="11"/>
        <end position="17"/>
    </location>
    <ligand>
        <name>NADP(+)</name>
        <dbReference type="ChEBI" id="CHEBI:58349"/>
    </ligand>
</feature>
<dbReference type="Pfam" id="PF01370">
    <property type="entry name" value="Epimerase"/>
    <property type="match status" value="2"/>
</dbReference>
<feature type="domain" description="NAD-dependent epimerase/dehydratase" evidence="6">
    <location>
        <begin position="242"/>
        <end position="279"/>
    </location>
</feature>
<keyword evidence="5" id="KW-0511">Multifunctional enzyme</keyword>
<keyword evidence="2 5" id="KW-0521">NADP</keyword>
<sequence length="381" mass="42722">MNKDAKIYVAGHRGLVGSAIVSNLKAKGYTNVIGKTHAELDLLDQQAVASFFESEKPEYVFLAAAKVGGIVANNTYRADFIYENLQIQNNIIHQSYKNGVKKLMFLGSTCIYPKNAPQPMPEDCLLTDTLEYTNEPYAIAKIAGIKMCESYNLQYGTNYISVMPTNLYGPNDNFDLEKSHVLPALIRKIHLGKALENNDWKTIRADLNKLPIEGIDGSASEETIIDVLNKYGIKALNAQRSTLNATQIEIWGSGKPMREFLWSEDMADACVFLMENRDFADTYTLTDGSNTTCTPNEVQNLEVRNTHINIGTGVDISIKELAETIKEIIGFQGELYFNADKPDGTMKKLTDVSKLHGLGWEHSVDLKEGIEKMYQWYKKNY</sequence>
<feature type="binding site" evidence="5">
    <location>
        <begin position="164"/>
        <end position="167"/>
    </location>
    <ligand>
        <name>NADP(+)</name>
        <dbReference type="ChEBI" id="CHEBI:58349"/>
    </ligand>
</feature>
<evidence type="ECO:0000256" key="4">
    <source>
        <dbReference type="ARBA" id="ARBA00023235"/>
    </source>
</evidence>
<dbReference type="RefSeq" id="WP_289400820.1">
    <property type="nucleotide sequence ID" value="NZ_JAQIBC010000001.1"/>
</dbReference>
<gene>
    <name evidence="5" type="primary">fcl</name>
    <name evidence="7" type="ORF">PF327_00285</name>
</gene>
<dbReference type="Gene3D" id="3.40.50.720">
    <property type="entry name" value="NAD(P)-binding Rossmann-like Domain"/>
    <property type="match status" value="2"/>
</dbReference>
<organism evidence="7 8">
    <name type="scientific">Sulfurovum xiamenensis</name>
    <dbReference type="NCBI Taxonomy" id="3019066"/>
    <lineage>
        <taxon>Bacteria</taxon>
        <taxon>Pseudomonadati</taxon>
        <taxon>Campylobacterota</taxon>
        <taxon>Epsilonproteobacteria</taxon>
        <taxon>Campylobacterales</taxon>
        <taxon>Sulfurovaceae</taxon>
        <taxon>Sulfurovum</taxon>
    </lineage>
</organism>
<dbReference type="SUPFAM" id="SSF51735">
    <property type="entry name" value="NAD(P)-binding Rossmann-fold domains"/>
    <property type="match status" value="1"/>
</dbReference>
<evidence type="ECO:0000256" key="5">
    <source>
        <dbReference type="HAMAP-Rule" id="MF_00956"/>
    </source>
</evidence>
<dbReference type="EMBL" id="JAQIBC010000001">
    <property type="protein sequence ID" value="MDM5262638.1"/>
    <property type="molecule type" value="Genomic_DNA"/>
</dbReference>
<feature type="binding site" evidence="5">
    <location>
        <position position="180"/>
    </location>
    <ligand>
        <name>NADP(+)</name>
        <dbReference type="ChEBI" id="CHEBI:58349"/>
    </ligand>
</feature>
<evidence type="ECO:0000256" key="3">
    <source>
        <dbReference type="ARBA" id="ARBA00023002"/>
    </source>
</evidence>
<proteinExistence type="inferred from homology"/>
<comment type="pathway">
    <text evidence="5">Nucleotide-sugar biosynthesis; GDP-L-fucose biosynthesis via de novo pathway; GDP-L-fucose from GDP-alpha-D-mannose: step 2/2.</text>
</comment>
<feature type="binding site" evidence="5">
    <location>
        <position position="343"/>
    </location>
    <ligand>
        <name>substrate</name>
    </ligand>
</feature>
<evidence type="ECO:0000259" key="6">
    <source>
        <dbReference type="Pfam" id="PF01370"/>
    </source>
</evidence>
<evidence type="ECO:0000256" key="1">
    <source>
        <dbReference type="ARBA" id="ARBA00005959"/>
    </source>
</evidence>
<evidence type="ECO:0000313" key="7">
    <source>
        <dbReference type="EMBL" id="MDM5262638.1"/>
    </source>
</evidence>